<evidence type="ECO:0000313" key="3">
    <source>
        <dbReference type="Proteomes" id="UP001596060"/>
    </source>
</evidence>
<dbReference type="PANTHER" id="PTHR43798">
    <property type="entry name" value="MONOACYLGLYCEROL LIPASE"/>
    <property type="match status" value="1"/>
</dbReference>
<keyword evidence="2" id="KW-0378">Hydrolase</keyword>
<accession>A0ABW0P7Q6</accession>
<proteinExistence type="predicted"/>
<keyword evidence="3" id="KW-1185">Reference proteome</keyword>
<dbReference type="InterPro" id="IPR000073">
    <property type="entry name" value="AB_hydrolase_1"/>
</dbReference>
<organism evidence="2 3">
    <name type="scientific">Bosea massiliensis</name>
    <dbReference type="NCBI Taxonomy" id="151419"/>
    <lineage>
        <taxon>Bacteria</taxon>
        <taxon>Pseudomonadati</taxon>
        <taxon>Pseudomonadota</taxon>
        <taxon>Alphaproteobacteria</taxon>
        <taxon>Hyphomicrobiales</taxon>
        <taxon>Boseaceae</taxon>
        <taxon>Bosea</taxon>
    </lineage>
</organism>
<dbReference type="Proteomes" id="UP001596060">
    <property type="component" value="Unassembled WGS sequence"/>
</dbReference>
<gene>
    <name evidence="2" type="ORF">ACFPN9_21290</name>
</gene>
<evidence type="ECO:0000313" key="2">
    <source>
        <dbReference type="EMBL" id="MFC5507784.1"/>
    </source>
</evidence>
<dbReference type="RefSeq" id="WP_067988218.1">
    <property type="nucleotide sequence ID" value="NZ_JBHSLU010000070.1"/>
</dbReference>
<sequence length="257" mass="27598">MSHVVSHPVIAGASIRMFRGGAGPTALFLHGGAGLNVWTPFFNAVSQHHDLIVPEHPGFGESDNPAWLNSVNDLTLFYLDLLDEMKLDRVHLIGNSFGGWIASEMASRDCGKLASVTLIGPAGLAAVGDQEDLFRWSYPESTRKLFHNQAIAERILSATPGPEQLANLIKNQTTMARLGAPVGLTNPDLARWLHRITAPAHIVWGRHDNYCPVATSAAWAAAIPGAKTTIIEDAGHLPHAEKADVTAEAVLAFLKNA</sequence>
<protein>
    <submittedName>
        <fullName evidence="2">Alpha/beta fold hydrolase</fullName>
    </submittedName>
</protein>
<comment type="caution">
    <text evidence="2">The sequence shown here is derived from an EMBL/GenBank/DDBJ whole genome shotgun (WGS) entry which is preliminary data.</text>
</comment>
<evidence type="ECO:0000259" key="1">
    <source>
        <dbReference type="Pfam" id="PF12697"/>
    </source>
</evidence>
<dbReference type="PRINTS" id="PR00111">
    <property type="entry name" value="ABHYDROLASE"/>
</dbReference>
<dbReference type="GO" id="GO:0016787">
    <property type="term" value="F:hydrolase activity"/>
    <property type="evidence" value="ECO:0007669"/>
    <property type="project" value="UniProtKB-KW"/>
</dbReference>
<dbReference type="PANTHER" id="PTHR43798:SF33">
    <property type="entry name" value="HYDROLASE, PUTATIVE (AFU_ORTHOLOGUE AFUA_2G14860)-RELATED"/>
    <property type="match status" value="1"/>
</dbReference>
<dbReference type="InterPro" id="IPR029058">
    <property type="entry name" value="AB_hydrolase_fold"/>
</dbReference>
<dbReference type="Pfam" id="PF12697">
    <property type="entry name" value="Abhydrolase_6"/>
    <property type="match status" value="1"/>
</dbReference>
<dbReference type="EMBL" id="JBHSLU010000070">
    <property type="protein sequence ID" value="MFC5507784.1"/>
    <property type="molecule type" value="Genomic_DNA"/>
</dbReference>
<reference evidence="3" key="1">
    <citation type="journal article" date="2019" name="Int. J. Syst. Evol. Microbiol.">
        <title>The Global Catalogue of Microorganisms (GCM) 10K type strain sequencing project: providing services to taxonomists for standard genome sequencing and annotation.</title>
        <authorList>
            <consortium name="The Broad Institute Genomics Platform"/>
            <consortium name="The Broad Institute Genome Sequencing Center for Infectious Disease"/>
            <person name="Wu L."/>
            <person name="Ma J."/>
        </authorList>
    </citation>
    <scope>NUCLEOTIDE SEQUENCE [LARGE SCALE GENOMIC DNA]</scope>
    <source>
        <strain evidence="3">CCUG 43117</strain>
    </source>
</reference>
<dbReference type="SUPFAM" id="SSF53474">
    <property type="entry name" value="alpha/beta-Hydrolases"/>
    <property type="match status" value="1"/>
</dbReference>
<feature type="domain" description="AB hydrolase-1" evidence="1">
    <location>
        <begin position="27"/>
        <end position="249"/>
    </location>
</feature>
<name>A0ABW0P7Q6_9HYPH</name>
<dbReference type="Gene3D" id="3.40.50.1820">
    <property type="entry name" value="alpha/beta hydrolase"/>
    <property type="match status" value="1"/>
</dbReference>
<dbReference type="InterPro" id="IPR050266">
    <property type="entry name" value="AB_hydrolase_sf"/>
</dbReference>